<gene>
    <name evidence="2" type="ORF">GUJ93_ZPchr0011g27623</name>
</gene>
<dbReference type="AlphaFoldDB" id="A0A8J5WG89"/>
<dbReference type="EMBL" id="JAAALK010000081">
    <property type="protein sequence ID" value="KAG8089570.1"/>
    <property type="molecule type" value="Genomic_DNA"/>
</dbReference>
<keyword evidence="3" id="KW-1185">Reference proteome</keyword>
<sequence length="250" mass="28305">MMNGGGGAQQRRSPETCFLWMISGVPQLTLTELEHVIKTFVTVELHVATAVKVMAYLAFIWSTVVLLGGYVSLLQRKDFQFLTVITVIQAYSIFNDMDQGGMLKLSPWNLLVTGSFEVPTNERKSKITRILARAFYLPEILFIFYLYGPVICICISSWRLRHRAYAGASNGEASIANLTTALDFFYALVLCQGVLAYLLMFFVANDSKVVIEYQKNGKNISSELWFMEFIKAYINDARERCAKISRLLSK</sequence>
<keyword evidence="1" id="KW-1133">Transmembrane helix</keyword>
<feature type="transmembrane region" description="Helical" evidence="1">
    <location>
        <begin position="53"/>
        <end position="73"/>
    </location>
</feature>
<reference evidence="2" key="1">
    <citation type="journal article" date="2021" name="bioRxiv">
        <title>Whole Genome Assembly and Annotation of Northern Wild Rice, Zizania palustris L., Supports a Whole Genome Duplication in the Zizania Genus.</title>
        <authorList>
            <person name="Haas M."/>
            <person name="Kono T."/>
            <person name="Macchietto M."/>
            <person name="Millas R."/>
            <person name="McGilp L."/>
            <person name="Shao M."/>
            <person name="Duquette J."/>
            <person name="Hirsch C.N."/>
            <person name="Kimball J."/>
        </authorList>
    </citation>
    <scope>NUCLEOTIDE SEQUENCE</scope>
    <source>
        <tissue evidence="2">Fresh leaf tissue</tissue>
    </source>
</reference>
<accession>A0A8J5WG89</accession>
<evidence type="ECO:0000313" key="3">
    <source>
        <dbReference type="Proteomes" id="UP000729402"/>
    </source>
</evidence>
<evidence type="ECO:0000256" key="1">
    <source>
        <dbReference type="SAM" id="Phobius"/>
    </source>
</evidence>
<reference evidence="2" key="2">
    <citation type="submission" date="2021-02" db="EMBL/GenBank/DDBJ databases">
        <authorList>
            <person name="Kimball J.A."/>
            <person name="Haas M.W."/>
            <person name="Macchietto M."/>
            <person name="Kono T."/>
            <person name="Duquette J."/>
            <person name="Shao M."/>
        </authorList>
    </citation>
    <scope>NUCLEOTIDE SEQUENCE</scope>
    <source>
        <tissue evidence="2">Fresh leaf tissue</tissue>
    </source>
</reference>
<evidence type="ECO:0000313" key="2">
    <source>
        <dbReference type="EMBL" id="KAG8089570.1"/>
    </source>
</evidence>
<organism evidence="2 3">
    <name type="scientific">Zizania palustris</name>
    <name type="common">Northern wild rice</name>
    <dbReference type="NCBI Taxonomy" id="103762"/>
    <lineage>
        <taxon>Eukaryota</taxon>
        <taxon>Viridiplantae</taxon>
        <taxon>Streptophyta</taxon>
        <taxon>Embryophyta</taxon>
        <taxon>Tracheophyta</taxon>
        <taxon>Spermatophyta</taxon>
        <taxon>Magnoliopsida</taxon>
        <taxon>Liliopsida</taxon>
        <taxon>Poales</taxon>
        <taxon>Poaceae</taxon>
        <taxon>BOP clade</taxon>
        <taxon>Oryzoideae</taxon>
        <taxon>Oryzeae</taxon>
        <taxon>Zizaniinae</taxon>
        <taxon>Zizania</taxon>
    </lineage>
</organism>
<dbReference type="PANTHER" id="PTHR33115">
    <property type="entry name" value="ARM REPEAT SUPERFAMILY PROTEIN"/>
    <property type="match status" value="1"/>
</dbReference>
<feature type="transmembrane region" description="Helical" evidence="1">
    <location>
        <begin position="184"/>
        <end position="204"/>
    </location>
</feature>
<keyword evidence="1" id="KW-0812">Transmembrane</keyword>
<protein>
    <submittedName>
        <fullName evidence="2">Uncharacterized protein</fullName>
    </submittedName>
</protein>
<dbReference type="OrthoDB" id="689499at2759"/>
<feature type="transmembrane region" description="Helical" evidence="1">
    <location>
        <begin position="134"/>
        <end position="158"/>
    </location>
</feature>
<name>A0A8J5WG89_ZIZPA</name>
<comment type="caution">
    <text evidence="2">The sequence shown here is derived from an EMBL/GenBank/DDBJ whole genome shotgun (WGS) entry which is preliminary data.</text>
</comment>
<keyword evidence="1" id="KW-0472">Membrane</keyword>
<dbReference type="Proteomes" id="UP000729402">
    <property type="component" value="Unassembled WGS sequence"/>
</dbReference>
<dbReference type="PANTHER" id="PTHR33115:SF25">
    <property type="entry name" value="CONDENSIN COMPLEX SUBUNIT 1 C-TERMINAL DOMAIN-CONTAINING PROTEIN"/>
    <property type="match status" value="1"/>
</dbReference>
<proteinExistence type="predicted"/>